<feature type="region of interest" description="Disordered" evidence="2">
    <location>
        <begin position="1"/>
        <end position="23"/>
    </location>
</feature>
<dbReference type="EMBL" id="CP096019">
    <property type="protein sequence ID" value="UPM42591.1"/>
    <property type="molecule type" value="Genomic_DNA"/>
</dbReference>
<dbReference type="KEGG" id="haad:MW046_11585"/>
<feature type="domain" description="Thioredoxin" evidence="3">
    <location>
        <begin position="15"/>
        <end position="170"/>
    </location>
</feature>
<gene>
    <name evidence="4" type="ORF">MW046_11585</name>
</gene>
<dbReference type="InterPro" id="IPR050455">
    <property type="entry name" value="Tpx_Peroxidase_subfamily"/>
</dbReference>
<sequence length="170" mass="19122">MVEFDVVDLGPADHPTDGEQAPDFTRPLVNEEFWEDVSLSTVYEAGPVLLLFHPMNGAFPATYLWNELRERNIDDHDRVQTVGLSISTPYAHKQLIESRDIDARLFSDPSNEVAERYGISHDLDGMAGIEEPRPAAFLIDESGIIQYAWVGSEWPSFPDYDEIEAAIKAL</sequence>
<reference evidence="4" key="1">
    <citation type="submission" date="2022-04" db="EMBL/GenBank/DDBJ databases">
        <title>Halocatena sp. nov., isolated from a salt lake.</title>
        <authorList>
            <person name="Cui H.-L."/>
        </authorList>
    </citation>
    <scope>NUCLEOTIDE SEQUENCE</scope>
    <source>
        <strain evidence="4">AD-1</strain>
    </source>
</reference>
<proteinExistence type="predicted"/>
<keyword evidence="1" id="KW-0676">Redox-active center</keyword>
<evidence type="ECO:0000313" key="5">
    <source>
        <dbReference type="Proteomes" id="UP000831768"/>
    </source>
</evidence>
<keyword evidence="5" id="KW-1185">Reference proteome</keyword>
<dbReference type="Proteomes" id="UP000831768">
    <property type="component" value="Chromosome"/>
</dbReference>
<protein>
    <submittedName>
        <fullName evidence="4">Redoxin domain-containing protein</fullName>
    </submittedName>
</protein>
<evidence type="ECO:0000256" key="1">
    <source>
        <dbReference type="ARBA" id="ARBA00023284"/>
    </source>
</evidence>
<organism evidence="4 5">
    <name type="scientific">Halocatena salina</name>
    <dbReference type="NCBI Taxonomy" id="2934340"/>
    <lineage>
        <taxon>Archaea</taxon>
        <taxon>Methanobacteriati</taxon>
        <taxon>Methanobacteriota</taxon>
        <taxon>Stenosarchaea group</taxon>
        <taxon>Halobacteria</taxon>
        <taxon>Halobacteriales</taxon>
        <taxon>Natronomonadaceae</taxon>
        <taxon>Halocatena</taxon>
    </lineage>
</organism>
<evidence type="ECO:0000259" key="3">
    <source>
        <dbReference type="PROSITE" id="PS51352"/>
    </source>
</evidence>
<evidence type="ECO:0000256" key="2">
    <source>
        <dbReference type="SAM" id="MobiDB-lite"/>
    </source>
</evidence>
<dbReference type="GO" id="GO:0016491">
    <property type="term" value="F:oxidoreductase activity"/>
    <property type="evidence" value="ECO:0007669"/>
    <property type="project" value="InterPro"/>
</dbReference>
<dbReference type="AlphaFoldDB" id="A0A8U0A0D2"/>
<dbReference type="PROSITE" id="PS51352">
    <property type="entry name" value="THIOREDOXIN_2"/>
    <property type="match status" value="1"/>
</dbReference>
<dbReference type="SUPFAM" id="SSF52833">
    <property type="entry name" value="Thioredoxin-like"/>
    <property type="match status" value="1"/>
</dbReference>
<dbReference type="PANTHER" id="PTHR43110">
    <property type="entry name" value="THIOL PEROXIDASE"/>
    <property type="match status" value="1"/>
</dbReference>
<accession>A0A8U0A0D2</accession>
<dbReference type="Pfam" id="PF00578">
    <property type="entry name" value="AhpC-TSA"/>
    <property type="match status" value="1"/>
</dbReference>
<dbReference type="InterPro" id="IPR013766">
    <property type="entry name" value="Thioredoxin_domain"/>
</dbReference>
<dbReference type="GeneID" id="71928698"/>
<name>A0A8U0A0D2_9EURY</name>
<dbReference type="RefSeq" id="WP_247993262.1">
    <property type="nucleotide sequence ID" value="NZ_CP096019.1"/>
</dbReference>
<dbReference type="Gene3D" id="3.40.30.10">
    <property type="entry name" value="Glutaredoxin"/>
    <property type="match status" value="1"/>
</dbReference>
<dbReference type="InterPro" id="IPR000866">
    <property type="entry name" value="AhpC/TSA"/>
</dbReference>
<dbReference type="PANTHER" id="PTHR43110:SF1">
    <property type="entry name" value="THIOL PEROXIDASE"/>
    <property type="match status" value="1"/>
</dbReference>
<evidence type="ECO:0000313" key="4">
    <source>
        <dbReference type="EMBL" id="UPM42591.1"/>
    </source>
</evidence>
<dbReference type="InterPro" id="IPR036249">
    <property type="entry name" value="Thioredoxin-like_sf"/>
</dbReference>
<dbReference type="GO" id="GO:0016209">
    <property type="term" value="F:antioxidant activity"/>
    <property type="evidence" value="ECO:0007669"/>
    <property type="project" value="InterPro"/>
</dbReference>